<dbReference type="AlphaFoldDB" id="A0AAV4C8T8"/>
<dbReference type="Pfam" id="PF14529">
    <property type="entry name" value="Exo_endo_phos_2"/>
    <property type="match status" value="1"/>
</dbReference>
<dbReference type="InterPro" id="IPR036691">
    <property type="entry name" value="Endo/exonu/phosph_ase_sf"/>
</dbReference>
<keyword evidence="3" id="KW-1185">Reference proteome</keyword>
<sequence length="202" mass="22510">MDTVVQWNLRGFRSNFEELKLQQECRLGEGQLPPRGFTLLFPQDGSPRGEAALLIRNETRFSEIVLKTGPHAAAATISLEKTLTICSLSLPLNTPVSKLSLAELLERLPKPFLVLGYFNAHSPAWRDSRRDGRGRMLEEFTAENDFIILNSEEQAFVHSAYHSTSATDLAVASLSIAAECSWAAHSDRQRSLPSILNIVLEF</sequence>
<evidence type="ECO:0000313" key="3">
    <source>
        <dbReference type="Proteomes" id="UP000735302"/>
    </source>
</evidence>
<keyword evidence="2" id="KW-0695">RNA-directed DNA polymerase</keyword>
<feature type="domain" description="Endonuclease/exonuclease/phosphatase" evidence="1">
    <location>
        <begin position="98"/>
        <end position="184"/>
    </location>
</feature>
<reference evidence="2 3" key="1">
    <citation type="journal article" date="2021" name="Elife">
        <title>Chloroplast acquisition without the gene transfer in kleptoplastic sea slugs, Plakobranchus ocellatus.</title>
        <authorList>
            <person name="Maeda T."/>
            <person name="Takahashi S."/>
            <person name="Yoshida T."/>
            <person name="Shimamura S."/>
            <person name="Takaki Y."/>
            <person name="Nagai Y."/>
            <person name="Toyoda A."/>
            <person name="Suzuki Y."/>
            <person name="Arimoto A."/>
            <person name="Ishii H."/>
            <person name="Satoh N."/>
            <person name="Nishiyama T."/>
            <person name="Hasebe M."/>
            <person name="Maruyama T."/>
            <person name="Minagawa J."/>
            <person name="Obokata J."/>
            <person name="Shigenobu S."/>
        </authorList>
    </citation>
    <scope>NUCLEOTIDE SEQUENCE [LARGE SCALE GENOMIC DNA]</scope>
</reference>
<dbReference type="SUPFAM" id="SSF56219">
    <property type="entry name" value="DNase I-like"/>
    <property type="match status" value="1"/>
</dbReference>
<dbReference type="Gene3D" id="3.60.10.10">
    <property type="entry name" value="Endonuclease/exonuclease/phosphatase"/>
    <property type="match status" value="1"/>
</dbReference>
<evidence type="ECO:0000313" key="2">
    <source>
        <dbReference type="EMBL" id="GFO27418.1"/>
    </source>
</evidence>
<accession>A0AAV4C8T8</accession>
<protein>
    <submittedName>
        <fullName evidence="2">RNA-directed DNA polymerase from mobile element jockey</fullName>
    </submittedName>
</protein>
<evidence type="ECO:0000259" key="1">
    <source>
        <dbReference type="Pfam" id="PF14529"/>
    </source>
</evidence>
<gene>
    <name evidence="2" type="ORF">PoB_005392300</name>
</gene>
<keyword evidence="2" id="KW-0548">Nucleotidyltransferase</keyword>
<dbReference type="InterPro" id="IPR005135">
    <property type="entry name" value="Endo/exonuclease/phosphatase"/>
</dbReference>
<dbReference type="EMBL" id="BLXT01005922">
    <property type="protein sequence ID" value="GFO27418.1"/>
    <property type="molecule type" value="Genomic_DNA"/>
</dbReference>
<organism evidence="2 3">
    <name type="scientific">Plakobranchus ocellatus</name>
    <dbReference type="NCBI Taxonomy" id="259542"/>
    <lineage>
        <taxon>Eukaryota</taxon>
        <taxon>Metazoa</taxon>
        <taxon>Spiralia</taxon>
        <taxon>Lophotrochozoa</taxon>
        <taxon>Mollusca</taxon>
        <taxon>Gastropoda</taxon>
        <taxon>Heterobranchia</taxon>
        <taxon>Euthyneura</taxon>
        <taxon>Panpulmonata</taxon>
        <taxon>Sacoglossa</taxon>
        <taxon>Placobranchoidea</taxon>
        <taxon>Plakobranchidae</taxon>
        <taxon>Plakobranchus</taxon>
    </lineage>
</organism>
<name>A0AAV4C8T8_9GAST</name>
<keyword evidence="2" id="KW-0808">Transferase</keyword>
<dbReference type="Proteomes" id="UP000735302">
    <property type="component" value="Unassembled WGS sequence"/>
</dbReference>
<proteinExistence type="predicted"/>
<comment type="caution">
    <text evidence="2">The sequence shown here is derived from an EMBL/GenBank/DDBJ whole genome shotgun (WGS) entry which is preliminary data.</text>
</comment>
<dbReference type="GO" id="GO:0003964">
    <property type="term" value="F:RNA-directed DNA polymerase activity"/>
    <property type="evidence" value="ECO:0007669"/>
    <property type="project" value="UniProtKB-KW"/>
</dbReference>